<dbReference type="Proteomes" id="UP001602322">
    <property type="component" value="Unassembled WGS sequence"/>
</dbReference>
<dbReference type="PANTHER" id="PTHR43162">
    <property type="match status" value="1"/>
</dbReference>
<comment type="caution">
    <text evidence="2">The sequence shown here is derived from an EMBL/GenBank/DDBJ whole genome shotgun (WGS) entry which is preliminary data.</text>
</comment>
<dbReference type="EMBL" id="JBIBEG010000007">
    <property type="protein sequence ID" value="MFF5898948.1"/>
    <property type="molecule type" value="Genomic_DNA"/>
</dbReference>
<reference evidence="2 3" key="1">
    <citation type="submission" date="2024-10" db="EMBL/GenBank/DDBJ databases">
        <title>The Natural Products Discovery Center: Release of the First 8490 Sequenced Strains for Exploring Actinobacteria Biosynthetic Diversity.</title>
        <authorList>
            <person name="Kalkreuter E."/>
            <person name="Kautsar S.A."/>
            <person name="Yang D."/>
            <person name="Bader C.D."/>
            <person name="Teijaro C.N."/>
            <person name="Fluegel L."/>
            <person name="Davis C.M."/>
            <person name="Simpson J.R."/>
            <person name="Lauterbach L."/>
            <person name="Steele A.D."/>
            <person name="Gui C."/>
            <person name="Meng S."/>
            <person name="Li G."/>
            <person name="Viehrig K."/>
            <person name="Ye F."/>
            <person name="Su P."/>
            <person name="Kiefer A.F."/>
            <person name="Nichols A."/>
            <person name="Cepeda A.J."/>
            <person name="Yan W."/>
            <person name="Fan B."/>
            <person name="Jiang Y."/>
            <person name="Adhikari A."/>
            <person name="Zheng C.-J."/>
            <person name="Schuster L."/>
            <person name="Cowan T.M."/>
            <person name="Smanski M.J."/>
            <person name="Chevrette M.G."/>
            <person name="De Carvalho L.P.S."/>
            <person name="Shen B."/>
        </authorList>
    </citation>
    <scope>NUCLEOTIDE SEQUENCE [LARGE SCALE GENOMIC DNA]</scope>
    <source>
        <strain evidence="2 3">NPDC012540</strain>
    </source>
</reference>
<proteinExistence type="predicted"/>
<dbReference type="PANTHER" id="PTHR43162:SF1">
    <property type="entry name" value="PRESTALK A DIFFERENTIATION PROTEIN A"/>
    <property type="match status" value="1"/>
</dbReference>
<dbReference type="Gene3D" id="3.90.25.10">
    <property type="entry name" value="UDP-galactose 4-epimerase, domain 1"/>
    <property type="match status" value="1"/>
</dbReference>
<gene>
    <name evidence="2" type="ORF">ACFY8O_23910</name>
</gene>
<dbReference type="Gene3D" id="3.40.50.720">
    <property type="entry name" value="NAD(P)-binding Rossmann-like Domain"/>
    <property type="match status" value="1"/>
</dbReference>
<evidence type="ECO:0000313" key="3">
    <source>
        <dbReference type="Proteomes" id="UP001602322"/>
    </source>
</evidence>
<dbReference type="RefSeq" id="WP_387905514.1">
    <property type="nucleotide sequence ID" value="NZ_JBIBEG010000007.1"/>
</dbReference>
<evidence type="ECO:0000313" key="2">
    <source>
        <dbReference type="EMBL" id="MFF5898948.1"/>
    </source>
</evidence>
<accession>A0ABW6XA59</accession>
<organism evidence="2 3">
    <name type="scientific">Streptomyces argenteolus</name>
    <dbReference type="NCBI Taxonomy" id="67274"/>
    <lineage>
        <taxon>Bacteria</taxon>
        <taxon>Bacillati</taxon>
        <taxon>Actinomycetota</taxon>
        <taxon>Actinomycetes</taxon>
        <taxon>Kitasatosporales</taxon>
        <taxon>Streptomycetaceae</taxon>
        <taxon>Streptomyces</taxon>
    </lineage>
</organism>
<sequence>MIVVTGATGNVGRPLVRALAAAGERVTALSRSLPREGAEALPAGVRHRSADLTDPASLGPSFEGARTLFLLVTGDWMSSSAGPEGILDAARSAGVRRIVHLSSQGVATRRHPPVLEDAIKRSGLGWTMLRPGGFSSNTFRWAGTIRTRRAVVAPFGDVALPVVDPADIAEVAAVTLLEAGHEGRTYELTGPAPVTPRQQTEALAQALGETIHFVEQSRAQAREQMLHFMPEQVVESTLDTLGAPLPGEQEVSPDVEKLLGRPARTFAAWAQRNAAAFE</sequence>
<feature type="domain" description="NAD(P)-binding" evidence="1">
    <location>
        <begin position="6"/>
        <end position="173"/>
    </location>
</feature>
<dbReference type="InterPro" id="IPR051604">
    <property type="entry name" value="Ergot_Alk_Oxidoreductase"/>
</dbReference>
<dbReference type="Pfam" id="PF13460">
    <property type="entry name" value="NAD_binding_10"/>
    <property type="match status" value="1"/>
</dbReference>
<evidence type="ECO:0000259" key="1">
    <source>
        <dbReference type="Pfam" id="PF13460"/>
    </source>
</evidence>
<keyword evidence="3" id="KW-1185">Reference proteome</keyword>
<dbReference type="InterPro" id="IPR016040">
    <property type="entry name" value="NAD(P)-bd_dom"/>
</dbReference>
<name>A0ABW6XA59_9ACTN</name>
<dbReference type="InterPro" id="IPR036291">
    <property type="entry name" value="NAD(P)-bd_dom_sf"/>
</dbReference>
<dbReference type="SUPFAM" id="SSF51735">
    <property type="entry name" value="NAD(P)-binding Rossmann-fold domains"/>
    <property type="match status" value="1"/>
</dbReference>
<protein>
    <submittedName>
        <fullName evidence="2">NAD(P)H-binding protein</fullName>
    </submittedName>
</protein>